<dbReference type="AlphaFoldDB" id="A0A150MPE5"/>
<proteinExistence type="predicted"/>
<evidence type="ECO:0000313" key="4">
    <source>
        <dbReference type="Proteomes" id="UP000773850"/>
    </source>
</evidence>
<accession>A0A150MPE5</accession>
<evidence type="ECO:0000313" key="3">
    <source>
        <dbReference type="Proteomes" id="UP000075424"/>
    </source>
</evidence>
<dbReference type="RefSeq" id="WP_230847164.1">
    <property type="nucleotide sequence ID" value="NZ_JARMSJ010000144.1"/>
</dbReference>
<reference evidence="2 3" key="1">
    <citation type="submission" date="2016-01" db="EMBL/GenBank/DDBJ databases">
        <title>Draft Genome Sequences of Seven Thermophilic Sporeformers Isolated from Foods.</title>
        <authorList>
            <person name="Berendsen E.M."/>
            <person name="Wells-Bennik M.H."/>
            <person name="Krawcyk A.O."/>
            <person name="De Jong A."/>
            <person name="Holsappel S."/>
            <person name="Eijlander R.T."/>
            <person name="Kuipers O.P."/>
        </authorList>
    </citation>
    <scope>NUCLEOTIDE SEQUENCE [LARGE SCALE GENOMIC DNA]</scope>
    <source>
        <strain evidence="2 3">B4109</strain>
    </source>
</reference>
<reference evidence="1 4" key="2">
    <citation type="submission" date="2016-03" db="EMBL/GenBank/DDBJ databases">
        <title>Spore heat resistance.</title>
        <authorList>
            <person name="Boekhorst J."/>
            <person name="Berendsen E.M."/>
            <person name="Wells-Bennik M.H."/>
            <person name="Kuipers O.P."/>
        </authorList>
    </citation>
    <scope>NUCLEOTIDE SEQUENCE [LARGE SCALE GENOMIC DNA]</scope>
    <source>
        <strain evidence="1 4">GS8</strain>
    </source>
</reference>
<comment type="caution">
    <text evidence="2">The sequence shown here is derived from an EMBL/GenBank/DDBJ whole genome shotgun (WGS) entry which is preliminary data.</text>
</comment>
<keyword evidence="4" id="KW-1185">Reference proteome</keyword>
<dbReference type="EMBL" id="LQYV01000069">
    <property type="protein sequence ID" value="KYD26313.1"/>
    <property type="molecule type" value="Genomic_DNA"/>
</dbReference>
<dbReference type="Proteomes" id="UP000075424">
    <property type="component" value="Unassembled WGS sequence"/>
</dbReference>
<gene>
    <name evidence="2" type="ORF">B4109_1649</name>
    <name evidence="1" type="ORF">GS8_2532</name>
</gene>
<dbReference type="GeneID" id="89613988"/>
<dbReference type="Proteomes" id="UP000773850">
    <property type="component" value="Unassembled WGS sequence"/>
</dbReference>
<sequence length="98" mass="11121">MAMDYFQVNLPKEFLSAINELEGNTVEAKIKLSLAIGLFVGKQVTLAKAAELAGKPLGEFIDVLRSKAIPWMEYTEEHIKDDWDTVQKLSKENRDHNE</sequence>
<dbReference type="InterPro" id="IPR005368">
    <property type="entry name" value="UPF0175"/>
</dbReference>
<evidence type="ECO:0000313" key="1">
    <source>
        <dbReference type="EMBL" id="KAF6510375.1"/>
    </source>
</evidence>
<organism evidence="2 3">
    <name type="scientific">Geobacillus stearothermophilus</name>
    <name type="common">Bacillus stearothermophilus</name>
    <dbReference type="NCBI Taxonomy" id="1422"/>
    <lineage>
        <taxon>Bacteria</taxon>
        <taxon>Bacillati</taxon>
        <taxon>Bacillota</taxon>
        <taxon>Bacilli</taxon>
        <taxon>Bacillales</taxon>
        <taxon>Anoxybacillaceae</taxon>
        <taxon>Geobacillus</taxon>
    </lineage>
</organism>
<name>A0A150MPE5_GEOSE</name>
<protein>
    <submittedName>
        <fullName evidence="2">Uncharacterized protein</fullName>
    </submittedName>
</protein>
<evidence type="ECO:0000313" key="2">
    <source>
        <dbReference type="EMBL" id="KYD26313.1"/>
    </source>
</evidence>
<dbReference type="Pfam" id="PF03683">
    <property type="entry name" value="UPF0175"/>
    <property type="match status" value="1"/>
</dbReference>
<dbReference type="PATRIC" id="fig|1422.18.peg.29"/>
<dbReference type="EMBL" id="LUCS01000028">
    <property type="protein sequence ID" value="KAF6510375.1"/>
    <property type="molecule type" value="Genomic_DNA"/>
</dbReference>